<sequence>MNTMTIASSPQSGAALKRELKAAEARKRTMALLLIAPLAIFLLLVFVVPIG</sequence>
<keyword evidence="1" id="KW-0472">Membrane</keyword>
<dbReference type="AlphaFoldDB" id="A0AB37AT71"/>
<dbReference type="Proteomes" id="UP000237811">
    <property type="component" value="Unassembled WGS sequence"/>
</dbReference>
<keyword evidence="1" id="KW-0812">Transmembrane</keyword>
<name>A0AB37AT71_9BURK</name>
<dbReference type="EMBL" id="PVFR01000037">
    <property type="protein sequence ID" value="PRE49405.1"/>
    <property type="molecule type" value="Genomic_DNA"/>
</dbReference>
<protein>
    <submittedName>
        <fullName evidence="2">Polyamine ABC transporter substrate-binding protein</fullName>
    </submittedName>
</protein>
<gene>
    <name evidence="2" type="ORF">C6P99_13105</name>
</gene>
<evidence type="ECO:0000256" key="1">
    <source>
        <dbReference type="SAM" id="Phobius"/>
    </source>
</evidence>
<keyword evidence="1" id="KW-1133">Transmembrane helix</keyword>
<evidence type="ECO:0000313" key="3">
    <source>
        <dbReference type="Proteomes" id="UP000237811"/>
    </source>
</evidence>
<organism evidence="2 3">
    <name type="scientific">Burkholderia multivorans</name>
    <dbReference type="NCBI Taxonomy" id="87883"/>
    <lineage>
        <taxon>Bacteria</taxon>
        <taxon>Pseudomonadati</taxon>
        <taxon>Pseudomonadota</taxon>
        <taxon>Betaproteobacteria</taxon>
        <taxon>Burkholderiales</taxon>
        <taxon>Burkholderiaceae</taxon>
        <taxon>Burkholderia</taxon>
        <taxon>Burkholderia cepacia complex</taxon>
    </lineage>
</organism>
<proteinExistence type="predicted"/>
<comment type="caution">
    <text evidence="2">The sequence shown here is derived from an EMBL/GenBank/DDBJ whole genome shotgun (WGS) entry which is preliminary data.</text>
</comment>
<evidence type="ECO:0000313" key="2">
    <source>
        <dbReference type="EMBL" id="PRE49405.1"/>
    </source>
</evidence>
<feature type="non-terminal residue" evidence="2">
    <location>
        <position position="51"/>
    </location>
</feature>
<reference evidence="2 3" key="1">
    <citation type="submission" date="2018-03" db="EMBL/GenBank/DDBJ databases">
        <authorList>
            <person name="Nguyen K."/>
            <person name="Fouts D."/>
            <person name="Sutton G."/>
        </authorList>
    </citation>
    <scope>NUCLEOTIDE SEQUENCE [LARGE SCALE GENOMIC DNA]</scope>
    <source>
        <strain evidence="2 3">AU14328</strain>
    </source>
</reference>
<feature type="transmembrane region" description="Helical" evidence="1">
    <location>
        <begin position="30"/>
        <end position="50"/>
    </location>
</feature>
<accession>A0AB37AT71</accession>